<feature type="binding site" evidence="5">
    <location>
        <position position="288"/>
    </location>
    <ligand>
        <name>N(2)-acetyl-L-ornithine</name>
        <dbReference type="ChEBI" id="CHEBI:57805"/>
    </ligand>
</feature>
<dbReference type="Pfam" id="PF00202">
    <property type="entry name" value="Aminotran_3"/>
    <property type="match status" value="1"/>
</dbReference>
<comment type="cofactor">
    <cofactor evidence="5">
        <name>pyridoxal 5'-phosphate</name>
        <dbReference type="ChEBI" id="CHEBI:597326"/>
    </cofactor>
    <text evidence="5">Binds 1 pyridoxal phosphate per subunit.</text>
</comment>
<reference evidence="6" key="1">
    <citation type="submission" date="2021-08" db="EMBL/GenBank/DDBJ databases">
        <title>Genome of a novel bacterium of the phylum Verrucomicrobia, Oleiharenicola sp. KSB-15.</title>
        <authorList>
            <person name="Chung J.-H."/>
            <person name="Ahn J.-H."/>
            <person name="Yoon Y."/>
            <person name="Kim D.-Y."/>
            <person name="An S.-H."/>
            <person name="Park I."/>
            <person name="Yeon J."/>
        </authorList>
    </citation>
    <scope>NUCLEOTIDE SEQUENCE</scope>
    <source>
        <strain evidence="6">KSB-15</strain>
    </source>
</reference>
<dbReference type="RefSeq" id="WP_220163065.1">
    <property type="nucleotide sequence ID" value="NZ_CP080507.1"/>
</dbReference>
<dbReference type="PANTHER" id="PTHR11986:SF79">
    <property type="entry name" value="ACETYLORNITHINE AMINOTRANSFERASE, MITOCHONDRIAL"/>
    <property type="match status" value="1"/>
</dbReference>
<evidence type="ECO:0000313" key="6">
    <source>
        <dbReference type="EMBL" id="QYM79335.1"/>
    </source>
</evidence>
<dbReference type="EMBL" id="CP080507">
    <property type="protein sequence ID" value="QYM79335.1"/>
    <property type="molecule type" value="Genomic_DNA"/>
</dbReference>
<accession>A0A8F9TUK5</accession>
<dbReference type="FunFam" id="3.40.640.10:FF:000004">
    <property type="entry name" value="Acetylornithine aminotransferase"/>
    <property type="match status" value="1"/>
</dbReference>
<dbReference type="PANTHER" id="PTHR11986">
    <property type="entry name" value="AMINOTRANSFERASE CLASS III"/>
    <property type="match status" value="1"/>
</dbReference>
<dbReference type="GO" id="GO:0003992">
    <property type="term" value="F:N2-acetyl-L-ornithine:2-oxoglutarate 5-aminotransferase activity"/>
    <property type="evidence" value="ECO:0007669"/>
    <property type="project" value="UniProtKB-UniRule"/>
</dbReference>
<dbReference type="HAMAP" id="MF_01107">
    <property type="entry name" value="ArgD_aminotrans_3"/>
    <property type="match status" value="1"/>
</dbReference>
<dbReference type="InterPro" id="IPR004636">
    <property type="entry name" value="AcOrn/SuccOrn_fam"/>
</dbReference>
<comment type="catalytic activity">
    <reaction evidence="5">
        <text>N(2)-acetyl-L-ornithine + 2-oxoglutarate = N-acetyl-L-glutamate 5-semialdehyde + L-glutamate</text>
        <dbReference type="Rhea" id="RHEA:18049"/>
        <dbReference type="ChEBI" id="CHEBI:16810"/>
        <dbReference type="ChEBI" id="CHEBI:29123"/>
        <dbReference type="ChEBI" id="CHEBI:29985"/>
        <dbReference type="ChEBI" id="CHEBI:57805"/>
        <dbReference type="EC" id="2.6.1.11"/>
    </reaction>
</comment>
<comment type="pathway">
    <text evidence="5">Amino-acid biosynthesis; L-arginine biosynthesis; N(2)-acetyl-L-ornithine from L-glutamate: step 4/4.</text>
</comment>
<keyword evidence="5" id="KW-0963">Cytoplasm</keyword>
<proteinExistence type="inferred from homology"/>
<sequence length="414" mass="43925">MNDQTIVRTSTAALYDAHVLKNYARAAVTLVRGRGAQVWDDQGKSYLDFTSGIAVSALGHCHPHWVAAVQRQAGELIHTSNLFRNPNQAELARRLIGYAGPGRVFFCNSGTEANEALIKLARLHGMQKAGGVEGQCYKVICAKSAFHGRTFGGMSATPQEKIQKGFRPLVPGFVFGELNNLQSFAELIDADTAAIFVETIQGEGGVHACTSEFLIGLRRLCDQHNLLLMLDEVQCGIGRTGTFYAFEQAGIHPDAIGMAKGLGGGFPIGAMWVRENAADLFHPGMHGTTFGGTPLACAAALAVLDVIEKEKLLAHVTRESGPWHAALRKMAADFPAHLSGVRASGFLVGVQLTSDPGPYVAALREHGLLVPSAGGNVMRLLPPLNATAAELARCVEIFRGVLASGAIAVPVAKA</sequence>
<feature type="binding site" evidence="5">
    <location>
        <position position="146"/>
    </location>
    <ligand>
        <name>pyridoxal 5'-phosphate</name>
        <dbReference type="ChEBI" id="CHEBI:597326"/>
    </ligand>
</feature>
<dbReference type="SUPFAM" id="SSF53383">
    <property type="entry name" value="PLP-dependent transferases"/>
    <property type="match status" value="1"/>
</dbReference>
<dbReference type="Gene3D" id="3.90.1150.10">
    <property type="entry name" value="Aspartate Aminotransferase, domain 1"/>
    <property type="match status" value="1"/>
</dbReference>
<comment type="subcellular location">
    <subcellularLocation>
        <location evidence="5">Cytoplasm</location>
    </subcellularLocation>
</comment>
<name>A0A8F9TUK5_9BACT</name>
<keyword evidence="3 5" id="KW-0808">Transferase</keyword>
<dbReference type="Proteomes" id="UP000825051">
    <property type="component" value="Chromosome"/>
</dbReference>
<feature type="modified residue" description="N6-(pyridoxal phosphate)lysine" evidence="5">
    <location>
        <position position="260"/>
    </location>
</feature>
<comment type="subunit">
    <text evidence="5">Homodimer.</text>
</comment>
<organism evidence="6 7">
    <name type="scientific">Horticoccus luteus</name>
    <dbReference type="NCBI Taxonomy" id="2862869"/>
    <lineage>
        <taxon>Bacteria</taxon>
        <taxon>Pseudomonadati</taxon>
        <taxon>Verrucomicrobiota</taxon>
        <taxon>Opitutia</taxon>
        <taxon>Opitutales</taxon>
        <taxon>Opitutaceae</taxon>
        <taxon>Horticoccus</taxon>
    </lineage>
</organism>
<dbReference type="PIRSF" id="PIRSF000521">
    <property type="entry name" value="Transaminase_4ab_Lys_Orn"/>
    <property type="match status" value="1"/>
</dbReference>
<gene>
    <name evidence="5" type="primary">argD</name>
    <name evidence="6" type="ORF">K0B96_01575</name>
</gene>
<dbReference type="GO" id="GO:0005737">
    <property type="term" value="C:cytoplasm"/>
    <property type="evidence" value="ECO:0007669"/>
    <property type="project" value="UniProtKB-SubCell"/>
</dbReference>
<protein>
    <recommendedName>
        <fullName evidence="5">Acetylornithine aminotransferase</fullName>
        <shortName evidence="5">ACOAT</shortName>
        <ecNumber evidence="5">2.6.1.11</ecNumber>
    </recommendedName>
</protein>
<dbReference type="GO" id="GO:0030170">
    <property type="term" value="F:pyridoxal phosphate binding"/>
    <property type="evidence" value="ECO:0007669"/>
    <property type="project" value="InterPro"/>
</dbReference>
<dbReference type="EC" id="2.6.1.11" evidence="5"/>
<dbReference type="GO" id="GO:0006526">
    <property type="term" value="P:L-arginine biosynthetic process"/>
    <property type="evidence" value="ECO:0007669"/>
    <property type="project" value="UniProtKB-UniRule"/>
</dbReference>
<feature type="binding site" evidence="5">
    <location>
        <begin position="110"/>
        <end position="111"/>
    </location>
    <ligand>
        <name>pyridoxal 5'-phosphate</name>
        <dbReference type="ChEBI" id="CHEBI:597326"/>
    </ligand>
</feature>
<dbReference type="InterPro" id="IPR015424">
    <property type="entry name" value="PyrdxlP-dep_Trfase"/>
</dbReference>
<dbReference type="InterPro" id="IPR049704">
    <property type="entry name" value="Aminotrans_3_PPA_site"/>
</dbReference>
<dbReference type="UniPathway" id="UPA00068">
    <property type="reaction ID" value="UER00109"/>
</dbReference>
<dbReference type="AlphaFoldDB" id="A0A8F9TUK5"/>
<keyword evidence="1 5" id="KW-0032">Aminotransferase</keyword>
<dbReference type="InterPro" id="IPR015422">
    <property type="entry name" value="PyrdxlP-dep_Trfase_small"/>
</dbReference>
<dbReference type="CDD" id="cd00610">
    <property type="entry name" value="OAT_like"/>
    <property type="match status" value="1"/>
</dbReference>
<keyword evidence="7" id="KW-1185">Reference proteome</keyword>
<dbReference type="NCBIfam" id="NF002325">
    <property type="entry name" value="PRK01278.1"/>
    <property type="match status" value="1"/>
</dbReference>
<feature type="binding site" evidence="5">
    <location>
        <position position="149"/>
    </location>
    <ligand>
        <name>N(2)-acetyl-L-ornithine</name>
        <dbReference type="ChEBI" id="CHEBI:57805"/>
    </ligand>
</feature>
<evidence type="ECO:0000313" key="7">
    <source>
        <dbReference type="Proteomes" id="UP000825051"/>
    </source>
</evidence>
<keyword evidence="5" id="KW-0055">Arginine biosynthesis</keyword>
<dbReference type="PROSITE" id="PS00600">
    <property type="entry name" value="AA_TRANSFER_CLASS_3"/>
    <property type="match status" value="1"/>
</dbReference>
<dbReference type="Gene3D" id="3.40.640.10">
    <property type="entry name" value="Type I PLP-dependent aspartate aminotransferase-like (Major domain)"/>
    <property type="match status" value="1"/>
</dbReference>
<keyword evidence="4 5" id="KW-0663">Pyridoxal phosphate</keyword>
<evidence type="ECO:0000256" key="2">
    <source>
        <dbReference type="ARBA" id="ARBA00022605"/>
    </source>
</evidence>
<dbReference type="NCBIfam" id="TIGR00707">
    <property type="entry name" value="argD"/>
    <property type="match status" value="1"/>
</dbReference>
<evidence type="ECO:0000256" key="1">
    <source>
        <dbReference type="ARBA" id="ARBA00022576"/>
    </source>
</evidence>
<comment type="similarity">
    <text evidence="5">Belongs to the class-III pyridoxal-phosphate-dependent aminotransferase family. ArgD subfamily.</text>
</comment>
<feature type="binding site" evidence="5">
    <location>
        <begin position="231"/>
        <end position="234"/>
    </location>
    <ligand>
        <name>pyridoxal 5'-phosphate</name>
        <dbReference type="ChEBI" id="CHEBI:597326"/>
    </ligand>
</feature>
<evidence type="ECO:0000256" key="4">
    <source>
        <dbReference type="ARBA" id="ARBA00022898"/>
    </source>
</evidence>
<dbReference type="InterPro" id="IPR050103">
    <property type="entry name" value="Class-III_PLP-dep_AT"/>
</dbReference>
<dbReference type="KEGG" id="ole:K0B96_01575"/>
<dbReference type="GO" id="GO:0042802">
    <property type="term" value="F:identical protein binding"/>
    <property type="evidence" value="ECO:0007669"/>
    <property type="project" value="TreeGrafter"/>
</dbReference>
<dbReference type="InterPro" id="IPR005814">
    <property type="entry name" value="Aminotrans_3"/>
</dbReference>
<evidence type="ECO:0000256" key="5">
    <source>
        <dbReference type="HAMAP-Rule" id="MF_01107"/>
    </source>
</evidence>
<feature type="binding site" evidence="5">
    <location>
        <position position="289"/>
    </location>
    <ligand>
        <name>pyridoxal 5'-phosphate</name>
        <dbReference type="ChEBI" id="CHEBI:597326"/>
    </ligand>
</feature>
<evidence type="ECO:0000256" key="3">
    <source>
        <dbReference type="ARBA" id="ARBA00022679"/>
    </source>
</evidence>
<dbReference type="InterPro" id="IPR015421">
    <property type="entry name" value="PyrdxlP-dep_Trfase_major"/>
</dbReference>
<comment type="miscellaneous">
    <text evidence="5">May also have succinyldiaminopimelate aminotransferase activity, thus carrying out the corresponding step in lysine biosynthesis.</text>
</comment>
<keyword evidence="2 5" id="KW-0028">Amino-acid biosynthesis</keyword>